<dbReference type="EMBL" id="AQFT01000038">
    <property type="protein sequence ID" value="EMZ33904.1"/>
    <property type="molecule type" value="Genomic_DNA"/>
</dbReference>
<dbReference type="Proteomes" id="UP000012589">
    <property type="component" value="Unassembled WGS sequence"/>
</dbReference>
<evidence type="ECO:0000313" key="2">
    <source>
        <dbReference type="Proteomes" id="UP000012589"/>
    </source>
</evidence>
<sequence>MSKERYMNTWKSVNDIQVQAGEEGFQRILAKIEDIICDYNEIEVPYLSRSWTVQSCKQS</sequence>
<evidence type="ECO:0000313" key="1">
    <source>
        <dbReference type="EMBL" id="EMZ33904.1"/>
    </source>
</evidence>
<dbReference type="HOGENOM" id="CLU_188319_0_0_9"/>
<dbReference type="STRING" id="1235802.C823_01185"/>
<dbReference type="AlphaFoldDB" id="N2BAX7"/>
<organism evidence="1 2">
    <name type="scientific">Eubacterium plexicaudatum ASF492</name>
    <dbReference type="NCBI Taxonomy" id="1235802"/>
    <lineage>
        <taxon>Bacteria</taxon>
        <taxon>Bacillati</taxon>
        <taxon>Bacillota</taxon>
        <taxon>Clostridia</taxon>
        <taxon>Eubacteriales</taxon>
        <taxon>Eubacteriaceae</taxon>
        <taxon>Eubacterium</taxon>
    </lineage>
</organism>
<name>N2BAX7_9FIRM</name>
<accession>N2BAX7</accession>
<gene>
    <name evidence="1" type="ORF">C823_01185</name>
</gene>
<dbReference type="PATRIC" id="fig|1235802.3.peg.1268"/>
<reference evidence="1 2" key="1">
    <citation type="journal article" date="2014" name="Genome Announc.">
        <title>Draft genome sequences of the altered schaedler flora, a defined bacterial community from gnotobiotic mice.</title>
        <authorList>
            <person name="Wannemuehler M.J."/>
            <person name="Overstreet A.M."/>
            <person name="Ward D.V."/>
            <person name="Phillips G.J."/>
        </authorList>
    </citation>
    <scope>NUCLEOTIDE SEQUENCE [LARGE SCALE GENOMIC DNA]</scope>
    <source>
        <strain evidence="1 2">ASF492</strain>
    </source>
</reference>
<proteinExistence type="predicted"/>
<keyword evidence="2" id="KW-1185">Reference proteome</keyword>
<protein>
    <submittedName>
        <fullName evidence="1">Uncharacterized protein</fullName>
    </submittedName>
</protein>
<comment type="caution">
    <text evidence="1">The sequence shown here is derived from an EMBL/GenBank/DDBJ whole genome shotgun (WGS) entry which is preliminary data.</text>
</comment>
<dbReference type="eggNOG" id="COG2226">
    <property type="taxonomic scope" value="Bacteria"/>
</dbReference>